<reference evidence="1 2" key="1">
    <citation type="submission" date="2013-05" db="EMBL/GenBank/DDBJ databases">
        <title>Draft genome sequence of Rubidibacter lacunae KORDI 51-2.</title>
        <authorList>
            <person name="Choi D.H."/>
            <person name="Noh J.H."/>
            <person name="Kwon K.-K."/>
            <person name="Lee J.-H."/>
            <person name="Ryu J.-Y."/>
        </authorList>
    </citation>
    <scope>NUCLEOTIDE SEQUENCE [LARGE SCALE GENOMIC DNA]</scope>
    <source>
        <strain evidence="1 2">KORDI 51-2</strain>
    </source>
</reference>
<gene>
    <name evidence="1" type="ORF">KR51_00032500</name>
</gene>
<evidence type="ECO:0000313" key="2">
    <source>
        <dbReference type="Proteomes" id="UP000016960"/>
    </source>
</evidence>
<proteinExistence type="predicted"/>
<sequence length="160" mass="17480">MYTRPEGKQKGKTLLGWQSRPAKSCRSEFPQALALGYGVNYILAHLPIGFPPRCPQIRNLSDLTGSQGGVDRCNGVLLVANEGFNLLMPSTLQAIAALPMPAKNSTERSRELTGENNFMYLGFAEKVHKTNLGGRELMESGFYHLAPAFCLGFSAQVQGF</sequence>
<name>U5DI77_9CHRO</name>
<accession>U5DI77</accession>
<dbReference type="InParanoid" id="U5DI77"/>
<keyword evidence="2" id="KW-1185">Reference proteome</keyword>
<protein>
    <submittedName>
        <fullName evidence="1">Uncharacterized protein</fullName>
    </submittedName>
</protein>
<evidence type="ECO:0000313" key="1">
    <source>
        <dbReference type="EMBL" id="ERN40304.1"/>
    </source>
</evidence>
<dbReference type="AlphaFoldDB" id="U5DI77"/>
<dbReference type="Proteomes" id="UP000016960">
    <property type="component" value="Unassembled WGS sequence"/>
</dbReference>
<dbReference type="EMBL" id="ASSJ01000079">
    <property type="protein sequence ID" value="ERN40304.1"/>
    <property type="molecule type" value="Genomic_DNA"/>
</dbReference>
<comment type="caution">
    <text evidence="1">The sequence shown here is derived from an EMBL/GenBank/DDBJ whole genome shotgun (WGS) entry which is preliminary data.</text>
</comment>
<organism evidence="1 2">
    <name type="scientific">Rubidibacter lacunae KORDI 51-2</name>
    <dbReference type="NCBI Taxonomy" id="582515"/>
    <lineage>
        <taxon>Bacteria</taxon>
        <taxon>Bacillati</taxon>
        <taxon>Cyanobacteriota</taxon>
        <taxon>Cyanophyceae</taxon>
        <taxon>Oscillatoriophycideae</taxon>
        <taxon>Chroococcales</taxon>
        <taxon>Aphanothecaceae</taxon>
        <taxon>Rubidibacter</taxon>
    </lineage>
</organism>